<gene>
    <name evidence="3" type="ORF">CLPUN_46980</name>
</gene>
<feature type="domain" description="DUF7014" evidence="2">
    <location>
        <begin position="170"/>
        <end position="295"/>
    </location>
</feature>
<comment type="caution">
    <text evidence="3">The sequence shown here is derived from an EMBL/GenBank/DDBJ whole genome shotgun (WGS) entry which is preliminary data.</text>
</comment>
<dbReference type="InterPro" id="IPR054280">
    <property type="entry name" value="DUF7014"/>
</dbReference>
<sequence>MYELLSQRIRNKDGELEVYEYDFFNDIFRNQCFYIIQDVLDKYDSLEGIWKIIHDCFAREKGVKTLYSSSWLEKSNCEMYISKSINEDFLDFLDFIFNRFDIACRNNPPRNNNLYFNELIDMSIKELNIRFKQHNLGYEFVNSQIIRIDNKVLHETVIKPALKLLYTEGFEGAEEEFRKAFDYRKKGDNKNVILEALKSFESTMKTICDKKQYTYDKQKDTAKDLILILQNNQFYPSYMNNHLTNVRTTLESGLPVLRNKKAGHGQGATVVNVSDEFTEYALNLAATNIVLLTKIYQANK</sequence>
<name>A0A1S8T4U7_9CLOT</name>
<accession>A0A1S8T4U7</accession>
<dbReference type="AlphaFoldDB" id="A0A1S8T4U7"/>
<dbReference type="NCBIfam" id="NF046078">
    <property type="entry name" value="STM4504_CBY0614"/>
    <property type="match status" value="1"/>
</dbReference>
<dbReference type="Proteomes" id="UP000190890">
    <property type="component" value="Unassembled WGS sequence"/>
</dbReference>
<feature type="domain" description="HEPN AbiJ-N-terminal" evidence="1">
    <location>
        <begin position="4"/>
        <end position="161"/>
    </location>
</feature>
<proteinExistence type="predicted"/>
<evidence type="ECO:0008006" key="5">
    <source>
        <dbReference type="Google" id="ProtNLM"/>
    </source>
</evidence>
<protein>
    <recommendedName>
        <fullName evidence="5">Abortive infection protein-like C-terminal domain-containing protein</fullName>
    </recommendedName>
</protein>
<keyword evidence="4" id="KW-1185">Reference proteome</keyword>
<dbReference type="InterPro" id="IPR049503">
    <property type="entry name" value="AbiJ_NTD4"/>
</dbReference>
<dbReference type="EMBL" id="LZZM01000222">
    <property type="protein sequence ID" value="OOM72505.1"/>
    <property type="molecule type" value="Genomic_DNA"/>
</dbReference>
<dbReference type="Pfam" id="PF18863">
    <property type="entry name" value="AbiJ_NTD4"/>
    <property type="match status" value="1"/>
</dbReference>
<dbReference type="Pfam" id="PF22809">
    <property type="entry name" value="DUF7014"/>
    <property type="match status" value="1"/>
</dbReference>
<dbReference type="RefSeq" id="WP_077849610.1">
    <property type="nucleotide sequence ID" value="NZ_LZZM01000222.1"/>
</dbReference>
<evidence type="ECO:0000259" key="1">
    <source>
        <dbReference type="Pfam" id="PF18863"/>
    </source>
</evidence>
<dbReference type="STRING" id="29367.CLPUN_46980"/>
<evidence type="ECO:0000259" key="2">
    <source>
        <dbReference type="Pfam" id="PF22809"/>
    </source>
</evidence>
<evidence type="ECO:0000313" key="3">
    <source>
        <dbReference type="EMBL" id="OOM72505.1"/>
    </source>
</evidence>
<organism evidence="3 4">
    <name type="scientific">Clostridium puniceum</name>
    <dbReference type="NCBI Taxonomy" id="29367"/>
    <lineage>
        <taxon>Bacteria</taxon>
        <taxon>Bacillati</taxon>
        <taxon>Bacillota</taxon>
        <taxon>Clostridia</taxon>
        <taxon>Eubacteriales</taxon>
        <taxon>Clostridiaceae</taxon>
        <taxon>Clostridium</taxon>
    </lineage>
</organism>
<dbReference type="OrthoDB" id="8113776at2"/>
<reference evidence="3 4" key="1">
    <citation type="submission" date="2016-05" db="EMBL/GenBank/DDBJ databases">
        <title>Microbial solvent formation.</title>
        <authorList>
            <person name="Poehlein A."/>
            <person name="Montoya Solano J.D."/>
            <person name="Flitsch S."/>
            <person name="Krabben P."/>
            <person name="Duerre P."/>
            <person name="Daniel R."/>
        </authorList>
    </citation>
    <scope>NUCLEOTIDE SEQUENCE [LARGE SCALE GENOMIC DNA]</scope>
    <source>
        <strain evidence="3 4">DSM 2619</strain>
    </source>
</reference>
<evidence type="ECO:0000313" key="4">
    <source>
        <dbReference type="Proteomes" id="UP000190890"/>
    </source>
</evidence>